<dbReference type="InterPro" id="IPR023534">
    <property type="entry name" value="Rof/RNase_P-like"/>
</dbReference>
<dbReference type="KEGG" id="tvr:TVD_00105"/>
<dbReference type="SUPFAM" id="SSF101744">
    <property type="entry name" value="Rof/RNase P subunit-like"/>
    <property type="match status" value="1"/>
</dbReference>
<name>A0A0G3FY04_9GAMM</name>
<dbReference type="PATRIC" id="fig|106634.4.peg.19"/>
<dbReference type="RefSeq" id="WP_047250467.1">
    <property type="nucleotide sequence ID" value="NZ_CP011367.1"/>
</dbReference>
<dbReference type="InterPro" id="IPR038626">
    <property type="entry name" value="Rof-like_sf"/>
</dbReference>
<organism evidence="1 2">
    <name type="scientific">Thioalkalivibrio versutus</name>
    <dbReference type="NCBI Taxonomy" id="106634"/>
    <lineage>
        <taxon>Bacteria</taxon>
        <taxon>Pseudomonadati</taxon>
        <taxon>Pseudomonadota</taxon>
        <taxon>Gammaproteobacteria</taxon>
        <taxon>Chromatiales</taxon>
        <taxon>Ectothiorhodospiraceae</taxon>
        <taxon>Thioalkalivibrio</taxon>
    </lineage>
</organism>
<dbReference type="STRING" id="106634.TVD_00105"/>
<accession>A0A0G3FY04</accession>
<evidence type="ECO:0000313" key="2">
    <source>
        <dbReference type="Proteomes" id="UP000064201"/>
    </source>
</evidence>
<sequence>MNAAPPYTPIDCERYSELELAILRGQSLRTHWRRGEMDRIAIVRPLDLRTRRSAEYLILRDAEGRRQWWRLDRLISFEPIPG</sequence>
<dbReference type="EMBL" id="CP011367">
    <property type="protein sequence ID" value="AKJ93860.1"/>
    <property type="molecule type" value="Genomic_DNA"/>
</dbReference>
<dbReference type="Gene3D" id="2.30.30.400">
    <property type="entry name" value="Rof-like"/>
    <property type="match status" value="1"/>
</dbReference>
<dbReference type="AlphaFoldDB" id="A0A0G3FY04"/>
<gene>
    <name evidence="1" type="ORF">TVD_00105</name>
</gene>
<proteinExistence type="predicted"/>
<dbReference type="OrthoDB" id="5786494at2"/>
<evidence type="ECO:0000313" key="1">
    <source>
        <dbReference type="EMBL" id="AKJ93860.1"/>
    </source>
</evidence>
<protein>
    <submittedName>
        <fullName evidence="1">Transcriptional antiterminator, Rof</fullName>
    </submittedName>
</protein>
<keyword evidence="2" id="KW-1185">Reference proteome</keyword>
<reference evidence="1 2" key="1">
    <citation type="submission" date="2015-04" db="EMBL/GenBank/DDBJ databases">
        <title>Complete Sequence for the Genome of the Thioalkalivibrio versutus D301.</title>
        <authorList>
            <person name="Mu T."/>
            <person name="Zhou J."/>
            <person name="Xu X."/>
        </authorList>
    </citation>
    <scope>NUCLEOTIDE SEQUENCE [LARGE SCALE GENOMIC DNA]</scope>
    <source>
        <strain evidence="1 2">D301</strain>
    </source>
</reference>
<dbReference type="Proteomes" id="UP000064201">
    <property type="component" value="Chromosome"/>
</dbReference>